<dbReference type="eggNOG" id="COG4886">
    <property type="taxonomic scope" value="Bacteria"/>
</dbReference>
<dbReference type="eggNOG" id="COG5279">
    <property type="taxonomic scope" value="Bacteria"/>
</dbReference>
<dbReference type="InterPro" id="IPR012854">
    <property type="entry name" value="Cu_amine_oxidase-like_N"/>
</dbReference>
<reference evidence="6" key="1">
    <citation type="submission" date="2015-07" db="EMBL/GenBank/DDBJ databases">
        <title>Near-Complete Genome Sequence of the Cellulolytic Bacterium Bacteroides (Pseudobacteroides) cellulosolvens ATCC 35603.</title>
        <authorList>
            <person name="Dassa B."/>
            <person name="Utturkar S.M."/>
            <person name="Klingeman D.M."/>
            <person name="Hurt R.A."/>
            <person name="Keller M."/>
            <person name="Xu J."/>
            <person name="Reddy Y.H.K."/>
            <person name="Borovok I."/>
            <person name="Grinberg I.R."/>
            <person name="Lamed R."/>
            <person name="Zhivin O."/>
            <person name="Bayer E.A."/>
            <person name="Brown S.D."/>
        </authorList>
    </citation>
    <scope>NUCLEOTIDE SEQUENCE [LARGE SCALE GENOMIC DNA]</scope>
    <source>
        <strain evidence="6">DSM 2933</strain>
    </source>
</reference>
<dbReference type="InterPro" id="IPR001611">
    <property type="entry name" value="Leu-rich_rpt"/>
</dbReference>
<dbReference type="InterPro" id="IPR032485">
    <property type="entry name" value="LRP1-like_beta_prop"/>
</dbReference>
<evidence type="ECO:0000256" key="3">
    <source>
        <dbReference type="SAM" id="SignalP"/>
    </source>
</evidence>
<feature type="chain" id="PRO_5005565917" evidence="3">
    <location>
        <begin position="32"/>
        <end position="765"/>
    </location>
</feature>
<dbReference type="RefSeq" id="WP_050752994.1">
    <property type="nucleotide sequence ID" value="NZ_KN050763.1"/>
</dbReference>
<dbReference type="SUPFAM" id="SSF54001">
    <property type="entry name" value="Cysteine proteinases"/>
    <property type="match status" value="1"/>
</dbReference>
<dbReference type="Pfam" id="PF07833">
    <property type="entry name" value="Cu_amine_oxidN1"/>
    <property type="match status" value="1"/>
</dbReference>
<accession>A0A0L6JI62</accession>
<organism evidence="5 6">
    <name type="scientific">Pseudobacteroides cellulosolvens ATCC 35603 = DSM 2933</name>
    <dbReference type="NCBI Taxonomy" id="398512"/>
    <lineage>
        <taxon>Bacteria</taxon>
        <taxon>Bacillati</taxon>
        <taxon>Bacillota</taxon>
        <taxon>Clostridia</taxon>
        <taxon>Eubacteriales</taxon>
        <taxon>Oscillospiraceae</taxon>
        <taxon>Pseudobacteroides</taxon>
    </lineage>
</organism>
<comment type="caution">
    <text evidence="5">The sequence shown here is derived from an EMBL/GenBank/DDBJ whole genome shotgun (WGS) entry which is preliminary data.</text>
</comment>
<dbReference type="AlphaFoldDB" id="A0A0L6JI62"/>
<name>A0A0L6JI62_9FIRM</name>
<evidence type="ECO:0000256" key="2">
    <source>
        <dbReference type="ARBA" id="ARBA00022737"/>
    </source>
</evidence>
<evidence type="ECO:0000313" key="6">
    <source>
        <dbReference type="Proteomes" id="UP000036923"/>
    </source>
</evidence>
<proteinExistence type="predicted"/>
<dbReference type="Pfam" id="PF16472">
    <property type="entry name" value="DUF5050"/>
    <property type="match status" value="2"/>
</dbReference>
<dbReference type="InterPro" id="IPR038765">
    <property type="entry name" value="Papain-like_cys_pep_sf"/>
</dbReference>
<dbReference type="eggNOG" id="COG0103">
    <property type="taxonomic scope" value="Bacteria"/>
</dbReference>
<gene>
    <name evidence="5" type="ORF">Bccel_0419</name>
</gene>
<dbReference type="Gene3D" id="2.120.10.30">
    <property type="entry name" value="TolB, C-terminal domain"/>
    <property type="match status" value="1"/>
</dbReference>
<keyword evidence="2" id="KW-0677">Repeat</keyword>
<evidence type="ECO:0000313" key="5">
    <source>
        <dbReference type="EMBL" id="KNY25162.1"/>
    </source>
</evidence>
<dbReference type="SMART" id="SM00460">
    <property type="entry name" value="TGc"/>
    <property type="match status" value="1"/>
</dbReference>
<dbReference type="SUPFAM" id="SSF55383">
    <property type="entry name" value="Copper amine oxidase, domain N"/>
    <property type="match status" value="1"/>
</dbReference>
<keyword evidence="3" id="KW-0732">Signal</keyword>
<dbReference type="Gene3D" id="3.80.10.10">
    <property type="entry name" value="Ribonuclease Inhibitor"/>
    <property type="match status" value="1"/>
</dbReference>
<protein>
    <submittedName>
        <fullName evidence="5">Copper amine oxidase-like domain-containing protein</fullName>
    </submittedName>
</protein>
<dbReference type="SUPFAM" id="SSF52058">
    <property type="entry name" value="L domain-like"/>
    <property type="match status" value="1"/>
</dbReference>
<dbReference type="Pfam" id="PF01841">
    <property type="entry name" value="Transglut_core"/>
    <property type="match status" value="1"/>
</dbReference>
<evidence type="ECO:0000259" key="4">
    <source>
        <dbReference type="SMART" id="SM00460"/>
    </source>
</evidence>
<dbReference type="PROSITE" id="PS51450">
    <property type="entry name" value="LRR"/>
    <property type="match status" value="4"/>
</dbReference>
<sequence precursor="true">MRSFRIKIILSAILAVFLCSSLILLKSQAFAAESDDNSIKVAIDDKFLTFDVPPSIISGRTMVPLRVIFEGLGASVTWDEKTKTVIGKKQGKTIKLTINNKNAYINGKLIKIDVPPKVISGRTLVPTRFIAESLGTDVYWEAKAKIVSIIPPQAIKFSDAKLEAAIRSALKKTTGSITTTDAKKIKTLNLENKGIANIEGLQYFRGLTELNLMKNNIKDIKRLGCLTELKTLKLSLNRISDIYPLENLTKLWMLWLMENQVKDIGPLKELKDIAGLDLRYNQIFDLSPLKNLKKMDYLHIRHNPFTDISVLKEIKNTKAIYIEEYDKPSKIDQQLIDKYNKFDKKVKEIIANVIKPEMKELEKEIALHDYIAMHVRYDMENFKNDTIPSKSHTAYGALMENVAVCDGYARSLQILLNAVGIECIMVTGNAEFLSGKVASKNTSNLHAWNIVKIDGVYYQVDPTSNDKDLDNGKSDISYYHFNISDKQMGIEYTWDREAYPVCSTDGAVFDLQNREKRNVIVSDNQYFFINSNKNIVKMPFDTKKKMNLCDDKAIQILLYGDWIYYINETDGSSVYKIKTDGTSRTKLCEGKVWEIEAAGESIYYTKDFKVNRMNLDGSNNTVFNTDNGVIWVDVIGDAIYYKAFNYGLGARLVKSDLSGYNKTHIPSDELTGIFPKDNGRVNYYYVHDEHIINDWIYYINSSDQKSIYKNKIDGTERTKLTADSVAEVTGVDMQVFGEYIYYKNASDAGKLYRIKTDGSNRIALE</sequence>
<dbReference type="OrthoDB" id="9788327at2"/>
<dbReference type="STRING" id="398512.Bccel_0419"/>
<dbReference type="InterPro" id="IPR011042">
    <property type="entry name" value="6-blade_b-propeller_TolB-like"/>
</dbReference>
<dbReference type="Proteomes" id="UP000036923">
    <property type="component" value="Unassembled WGS sequence"/>
</dbReference>
<keyword evidence="1" id="KW-0433">Leucine-rich repeat</keyword>
<dbReference type="InterPro" id="IPR036582">
    <property type="entry name" value="Mao_N_sf"/>
</dbReference>
<dbReference type="PANTHER" id="PTHR46652">
    <property type="entry name" value="LEUCINE-RICH REPEAT AND IQ DOMAIN-CONTAINING PROTEIN 1-RELATED"/>
    <property type="match status" value="1"/>
</dbReference>
<keyword evidence="6" id="KW-1185">Reference proteome</keyword>
<feature type="domain" description="Transglutaminase-like" evidence="4">
    <location>
        <begin position="397"/>
        <end position="464"/>
    </location>
</feature>
<dbReference type="SUPFAM" id="SSF69304">
    <property type="entry name" value="Tricorn protease N-terminal domain"/>
    <property type="match status" value="1"/>
</dbReference>
<feature type="signal peptide" evidence="3">
    <location>
        <begin position="1"/>
        <end position="31"/>
    </location>
</feature>
<dbReference type="Gene3D" id="3.30.457.10">
    <property type="entry name" value="Copper amine oxidase-like, N-terminal domain"/>
    <property type="match status" value="1"/>
</dbReference>
<dbReference type="eggNOG" id="COG0823">
    <property type="taxonomic scope" value="Bacteria"/>
</dbReference>
<dbReference type="PANTHER" id="PTHR46652:SF3">
    <property type="entry name" value="LEUCINE-RICH REPEAT-CONTAINING PROTEIN 9"/>
    <property type="match status" value="1"/>
</dbReference>
<dbReference type="EMBL" id="LGTC01000001">
    <property type="protein sequence ID" value="KNY25162.1"/>
    <property type="molecule type" value="Genomic_DNA"/>
</dbReference>
<evidence type="ECO:0000256" key="1">
    <source>
        <dbReference type="ARBA" id="ARBA00022614"/>
    </source>
</evidence>
<dbReference type="InterPro" id="IPR002931">
    <property type="entry name" value="Transglutaminase-like"/>
</dbReference>
<dbReference type="InterPro" id="IPR050836">
    <property type="entry name" value="SDS22/Internalin_LRR"/>
</dbReference>
<dbReference type="InterPro" id="IPR032675">
    <property type="entry name" value="LRR_dom_sf"/>
</dbReference>
<dbReference type="Gene3D" id="3.10.620.30">
    <property type="match status" value="1"/>
</dbReference>
<dbReference type="PATRIC" id="fig|398512.5.peg.439"/>